<dbReference type="EMBL" id="KN838975">
    <property type="protein sequence ID" value="KIJ91726.1"/>
    <property type="molecule type" value="Genomic_DNA"/>
</dbReference>
<dbReference type="AlphaFoldDB" id="A0A0C9X256"/>
<sequence>MAQGLHFEMIPAYHSSTEHTIFPLLSGQASNLSLRNPSEMLTTFISHVFPCVGSQEKGSWIRQDKTRFSSYAGRVKHRPLERRGMFFVKQ</sequence>
<dbReference type="Proteomes" id="UP000054477">
    <property type="component" value="Unassembled WGS sequence"/>
</dbReference>
<proteinExistence type="predicted"/>
<reference evidence="2" key="2">
    <citation type="submission" date="2015-01" db="EMBL/GenBank/DDBJ databases">
        <title>Evolutionary Origins and Diversification of the Mycorrhizal Mutualists.</title>
        <authorList>
            <consortium name="DOE Joint Genome Institute"/>
            <consortium name="Mycorrhizal Genomics Consortium"/>
            <person name="Kohler A."/>
            <person name="Kuo A."/>
            <person name="Nagy L.G."/>
            <person name="Floudas D."/>
            <person name="Copeland A."/>
            <person name="Barry K.W."/>
            <person name="Cichocki N."/>
            <person name="Veneault-Fourrey C."/>
            <person name="LaButti K."/>
            <person name="Lindquist E.A."/>
            <person name="Lipzen A."/>
            <person name="Lundell T."/>
            <person name="Morin E."/>
            <person name="Murat C."/>
            <person name="Riley R."/>
            <person name="Ohm R."/>
            <person name="Sun H."/>
            <person name="Tunlid A."/>
            <person name="Henrissat B."/>
            <person name="Grigoriev I.V."/>
            <person name="Hibbett D.S."/>
            <person name="Martin F."/>
        </authorList>
    </citation>
    <scope>NUCLEOTIDE SEQUENCE [LARGE SCALE GENOMIC DNA]</scope>
    <source>
        <strain evidence="2">LaAM-08-1</strain>
    </source>
</reference>
<protein>
    <submittedName>
        <fullName evidence="1">Uncharacterized protein</fullName>
    </submittedName>
</protein>
<reference evidence="1 2" key="1">
    <citation type="submission" date="2014-04" db="EMBL/GenBank/DDBJ databases">
        <authorList>
            <consortium name="DOE Joint Genome Institute"/>
            <person name="Kuo A."/>
            <person name="Kohler A."/>
            <person name="Nagy L.G."/>
            <person name="Floudas D."/>
            <person name="Copeland A."/>
            <person name="Barry K.W."/>
            <person name="Cichocki N."/>
            <person name="Veneault-Fourrey C."/>
            <person name="LaButti K."/>
            <person name="Lindquist E.A."/>
            <person name="Lipzen A."/>
            <person name="Lundell T."/>
            <person name="Morin E."/>
            <person name="Murat C."/>
            <person name="Sun H."/>
            <person name="Tunlid A."/>
            <person name="Henrissat B."/>
            <person name="Grigoriev I.V."/>
            <person name="Hibbett D.S."/>
            <person name="Martin F."/>
            <person name="Nordberg H.P."/>
            <person name="Cantor M.N."/>
            <person name="Hua S.X."/>
        </authorList>
    </citation>
    <scope>NUCLEOTIDE SEQUENCE [LARGE SCALE GENOMIC DNA]</scope>
    <source>
        <strain evidence="1 2">LaAM-08-1</strain>
    </source>
</reference>
<evidence type="ECO:0000313" key="2">
    <source>
        <dbReference type="Proteomes" id="UP000054477"/>
    </source>
</evidence>
<gene>
    <name evidence="1" type="ORF">K443DRAFT_474239</name>
</gene>
<keyword evidence="2" id="KW-1185">Reference proteome</keyword>
<dbReference type="HOGENOM" id="CLU_2441215_0_0_1"/>
<evidence type="ECO:0000313" key="1">
    <source>
        <dbReference type="EMBL" id="KIJ91726.1"/>
    </source>
</evidence>
<name>A0A0C9X256_9AGAR</name>
<organism evidence="1 2">
    <name type="scientific">Laccaria amethystina LaAM-08-1</name>
    <dbReference type="NCBI Taxonomy" id="1095629"/>
    <lineage>
        <taxon>Eukaryota</taxon>
        <taxon>Fungi</taxon>
        <taxon>Dikarya</taxon>
        <taxon>Basidiomycota</taxon>
        <taxon>Agaricomycotina</taxon>
        <taxon>Agaricomycetes</taxon>
        <taxon>Agaricomycetidae</taxon>
        <taxon>Agaricales</taxon>
        <taxon>Agaricineae</taxon>
        <taxon>Hydnangiaceae</taxon>
        <taxon>Laccaria</taxon>
    </lineage>
</organism>
<accession>A0A0C9X256</accession>